<dbReference type="InterPro" id="IPR043128">
    <property type="entry name" value="Rev_trsase/Diguanyl_cyclase"/>
</dbReference>
<dbReference type="InterPro" id="IPR042463">
    <property type="entry name" value="HNOB_dom_associated_sf"/>
</dbReference>
<accession>A0AAE3NUW8</accession>
<dbReference type="SUPFAM" id="SSF55073">
    <property type="entry name" value="Nucleotide cyclase"/>
    <property type="match status" value="1"/>
</dbReference>
<dbReference type="RefSeq" id="WP_275568861.1">
    <property type="nucleotide sequence ID" value="NZ_JARGYC010000059.1"/>
</dbReference>
<dbReference type="Proteomes" id="UP001220964">
    <property type="component" value="Unassembled WGS sequence"/>
</dbReference>
<dbReference type="Pfam" id="PF00990">
    <property type="entry name" value="GGDEF"/>
    <property type="match status" value="1"/>
</dbReference>
<dbReference type="InterPro" id="IPR000160">
    <property type="entry name" value="GGDEF_dom"/>
</dbReference>
<protein>
    <submittedName>
        <fullName evidence="2">GGDEF domain-containing protein</fullName>
    </submittedName>
</protein>
<comment type="caution">
    <text evidence="2">The sequence shown here is derived from an EMBL/GenBank/DDBJ whole genome shotgun (WGS) entry which is preliminary data.</text>
</comment>
<proteinExistence type="predicted"/>
<dbReference type="PANTHER" id="PTHR46663">
    <property type="entry name" value="DIGUANYLATE CYCLASE DGCT-RELATED"/>
    <property type="match status" value="1"/>
</dbReference>
<dbReference type="InterPro" id="IPR029787">
    <property type="entry name" value="Nucleotide_cyclase"/>
</dbReference>
<feature type="domain" description="GGDEF" evidence="1">
    <location>
        <begin position="217"/>
        <end position="351"/>
    </location>
</feature>
<evidence type="ECO:0000313" key="3">
    <source>
        <dbReference type="Proteomes" id="UP001220964"/>
    </source>
</evidence>
<dbReference type="PANTHER" id="PTHR46663:SF4">
    <property type="entry name" value="DIGUANYLATE CYCLASE DGCT-RELATED"/>
    <property type="match status" value="1"/>
</dbReference>
<dbReference type="Gene3D" id="3.30.450.260">
    <property type="entry name" value="Haem NO binding associated domain"/>
    <property type="match status" value="1"/>
</dbReference>
<dbReference type="EMBL" id="JARGYC010000059">
    <property type="protein sequence ID" value="MDF0602736.1"/>
    <property type="molecule type" value="Genomic_DNA"/>
</dbReference>
<dbReference type="Gene3D" id="3.30.70.270">
    <property type="match status" value="1"/>
</dbReference>
<dbReference type="SMART" id="SM00267">
    <property type="entry name" value="GGDEF"/>
    <property type="match status" value="1"/>
</dbReference>
<dbReference type="AlphaFoldDB" id="A0AAE3NUW8"/>
<keyword evidence="3" id="KW-1185">Reference proteome</keyword>
<dbReference type="InterPro" id="IPR052163">
    <property type="entry name" value="DGC-Regulatory_Protein"/>
</dbReference>
<reference evidence="2" key="1">
    <citation type="submission" date="2023-03" db="EMBL/GenBank/DDBJ databases">
        <title>Multiphase analysis and comparison of six strains from genera Psychromarinibacter, Lutimaribacter, and Maritimibacter, including a novel species: Psychromarinibacter sediminicola sp. nov.</title>
        <authorList>
            <person name="Wang Y.-H."/>
            <person name="Ye M.-Q."/>
            <person name="Du Z.-J."/>
        </authorList>
    </citation>
    <scope>NUCLEOTIDE SEQUENCE</scope>
    <source>
        <strain evidence="2">C21-152</strain>
    </source>
</reference>
<dbReference type="CDD" id="cd01949">
    <property type="entry name" value="GGDEF"/>
    <property type="match status" value="1"/>
</dbReference>
<dbReference type="PROSITE" id="PS50887">
    <property type="entry name" value="GGDEF"/>
    <property type="match status" value="1"/>
</dbReference>
<evidence type="ECO:0000259" key="1">
    <source>
        <dbReference type="PROSITE" id="PS50887"/>
    </source>
</evidence>
<organism evidence="2 3">
    <name type="scientific">Psychromarinibacter sediminicola</name>
    <dbReference type="NCBI Taxonomy" id="3033385"/>
    <lineage>
        <taxon>Bacteria</taxon>
        <taxon>Pseudomonadati</taxon>
        <taxon>Pseudomonadota</taxon>
        <taxon>Alphaproteobacteria</taxon>
        <taxon>Rhodobacterales</taxon>
        <taxon>Paracoccaceae</taxon>
        <taxon>Psychromarinibacter</taxon>
    </lineage>
</organism>
<gene>
    <name evidence="2" type="ORF">P1J78_18505</name>
</gene>
<evidence type="ECO:0000313" key="2">
    <source>
        <dbReference type="EMBL" id="MDF0602736.1"/>
    </source>
</evidence>
<dbReference type="NCBIfam" id="TIGR00254">
    <property type="entry name" value="GGDEF"/>
    <property type="match status" value="1"/>
</dbReference>
<name>A0AAE3NUW8_9RHOB</name>
<sequence length="359" mass="37848">MTGGPSGPDGRAPEGRAPDRRAAAVPAAGGVALDRAALDVLMPMALIVAPTGHVAHAGPTLAKLRPGRALVGARFLELFELRRPRHVSDIAALAVQAGAPMHLAFRDAPRTGFKGHAVPLRGGAGLLVNLSFGIGAVEALGVYDLTGADFAPTDLTVSVLYLAEASAAVQEESRRLTHRLLGAKSAAEEQANTDTLTGLRNRRAMDLVLERCAAGREPFALMHLDLDFFKDVNDRLGHAAGDHVLRAVAAILREETREADTVARAGGDEFVLIFGRLTDRDRLAGIAARLLRRLAQPILFGGTPCRISGSIGIAMSQDYAQPAPERMLHDADMALYSAKNGGRGRHVFARDLAAGPAAE</sequence>